<keyword evidence="4" id="KW-0560">Oxidoreductase</keyword>
<name>A0AAW9RBP0_9GAMM</name>
<dbReference type="PANTHER" id="PTHR46056:SF12">
    <property type="entry name" value="LONG-CHAIN-ALCOHOL OXIDASE"/>
    <property type="match status" value="1"/>
</dbReference>
<evidence type="ECO:0000259" key="5">
    <source>
        <dbReference type="Pfam" id="PF00732"/>
    </source>
</evidence>
<dbReference type="Gene3D" id="3.50.50.60">
    <property type="entry name" value="FAD/NAD(P)-binding domain"/>
    <property type="match status" value="2"/>
</dbReference>
<dbReference type="GO" id="GO:0050660">
    <property type="term" value="F:flavin adenine dinucleotide binding"/>
    <property type="evidence" value="ECO:0007669"/>
    <property type="project" value="InterPro"/>
</dbReference>
<evidence type="ECO:0000256" key="4">
    <source>
        <dbReference type="ARBA" id="ARBA00023002"/>
    </source>
</evidence>
<dbReference type="SUPFAM" id="SSF51905">
    <property type="entry name" value="FAD/NAD(P)-binding domain"/>
    <property type="match status" value="1"/>
</dbReference>
<dbReference type="InterPro" id="IPR007867">
    <property type="entry name" value="GMC_OxRtase_C"/>
</dbReference>
<feature type="domain" description="Glucose-methanol-choline oxidoreductase N-terminal" evidence="5">
    <location>
        <begin position="9"/>
        <end position="303"/>
    </location>
</feature>
<dbReference type="PANTHER" id="PTHR46056">
    <property type="entry name" value="LONG-CHAIN-ALCOHOL OXIDASE"/>
    <property type="match status" value="1"/>
</dbReference>
<comment type="caution">
    <text evidence="7">The sequence shown here is derived from an EMBL/GenBank/DDBJ whole genome shotgun (WGS) entry which is preliminary data.</text>
</comment>
<evidence type="ECO:0000256" key="2">
    <source>
        <dbReference type="ARBA" id="ARBA00022630"/>
    </source>
</evidence>
<dbReference type="Pfam" id="PF05199">
    <property type="entry name" value="GMC_oxred_C"/>
    <property type="match status" value="1"/>
</dbReference>
<dbReference type="Pfam" id="PF00732">
    <property type="entry name" value="GMC_oxred_N"/>
    <property type="match status" value="1"/>
</dbReference>
<dbReference type="AlphaFoldDB" id="A0AAW9RBP0"/>
<dbReference type="InterPro" id="IPR000172">
    <property type="entry name" value="GMC_OxRdtase_N"/>
</dbReference>
<dbReference type="EMBL" id="JAZHOG010000001">
    <property type="protein sequence ID" value="MEJ8566113.1"/>
    <property type="molecule type" value="Genomic_DNA"/>
</dbReference>
<keyword evidence="8" id="KW-1185">Reference proteome</keyword>
<dbReference type="GO" id="GO:0016614">
    <property type="term" value="F:oxidoreductase activity, acting on CH-OH group of donors"/>
    <property type="evidence" value="ECO:0007669"/>
    <property type="project" value="InterPro"/>
</dbReference>
<sequence>MAKVLEPVDTVVVGTGAAGSLMAAVLAEGGKSVVVLERGKARKMEDLYSSQIWARRLKWGSPHVADAGPDSIWFNFNAGHGYGGAAIHHYAVWPRYHEDDFEENSRYGRSLDWPFSYDELRPYYDQVQEEVGMAGDAEKEIWRPPGDPYPLPPVLVSNHGQVLARGFEAMDMHTAPIPMAILTRPYKGRPACIWDGWCDAGCPIGALANPLAIYLPRAQKAGARLQPNAHVTRVMMDKSGKKATGVEYYTPEGEAFIQPAKAVVLCAFTVENSRILLNSADSNHPNGVGNSSETLGRYLMAHPAIGVTGLFDEDMQNYLGATGGQLLSQDMFDKKGDPNGAFGSRQWEIGLALKPNDMLGIGMTRPDIFGAKLEAFMQDGARHMGSMVGVCEDEPLITNRIELSSQKDAFGFPLAKVVYEMSAEGRKLWQTAAKEGVDIFKAAGAREAWHGPPGGQHIMGGTIMGKDPASSVLNGHGQAHDVDNLFVGGPGVFPTSSSINSTFTAKAMAMKSARYMVDNWSALSG</sequence>
<reference evidence="7 8" key="1">
    <citation type="submission" date="2024-02" db="EMBL/GenBank/DDBJ databases">
        <title>A novel Wenzhouxiangellaceae bacterium, isolated from coastal sediments.</title>
        <authorList>
            <person name="Du Z.-J."/>
            <person name="Ye Y.-Q."/>
            <person name="Zhang X.-Y."/>
        </authorList>
    </citation>
    <scope>NUCLEOTIDE SEQUENCE [LARGE SCALE GENOMIC DNA]</scope>
    <source>
        <strain evidence="7 8">CH-27</strain>
    </source>
</reference>
<organism evidence="7 8">
    <name type="scientific">Elongatibacter sediminis</name>
    <dbReference type="NCBI Taxonomy" id="3119006"/>
    <lineage>
        <taxon>Bacteria</taxon>
        <taxon>Pseudomonadati</taxon>
        <taxon>Pseudomonadota</taxon>
        <taxon>Gammaproteobacteria</taxon>
        <taxon>Chromatiales</taxon>
        <taxon>Wenzhouxiangellaceae</taxon>
        <taxon>Elongatibacter</taxon>
    </lineage>
</organism>
<dbReference type="SUPFAM" id="SSF54373">
    <property type="entry name" value="FAD-linked reductases, C-terminal domain"/>
    <property type="match status" value="1"/>
</dbReference>
<evidence type="ECO:0000256" key="1">
    <source>
        <dbReference type="ARBA" id="ARBA00010790"/>
    </source>
</evidence>
<evidence type="ECO:0000313" key="8">
    <source>
        <dbReference type="Proteomes" id="UP001359886"/>
    </source>
</evidence>
<dbReference type="InterPro" id="IPR036188">
    <property type="entry name" value="FAD/NAD-bd_sf"/>
</dbReference>
<feature type="domain" description="Glucose-methanol-choline oxidoreductase C-terminal" evidence="6">
    <location>
        <begin position="398"/>
        <end position="509"/>
    </location>
</feature>
<keyword evidence="3" id="KW-0274">FAD</keyword>
<evidence type="ECO:0000313" key="7">
    <source>
        <dbReference type="EMBL" id="MEJ8566113.1"/>
    </source>
</evidence>
<accession>A0AAW9RBP0</accession>
<protein>
    <submittedName>
        <fullName evidence="7">GMC family oxidoreductase</fullName>
    </submittedName>
</protein>
<evidence type="ECO:0000256" key="3">
    <source>
        <dbReference type="ARBA" id="ARBA00022827"/>
    </source>
</evidence>
<keyword evidence="2" id="KW-0285">Flavoprotein</keyword>
<proteinExistence type="inferred from homology"/>
<dbReference type="RefSeq" id="WP_354693437.1">
    <property type="nucleotide sequence ID" value="NZ_JAZHOG010000001.1"/>
</dbReference>
<dbReference type="Proteomes" id="UP001359886">
    <property type="component" value="Unassembled WGS sequence"/>
</dbReference>
<evidence type="ECO:0000259" key="6">
    <source>
        <dbReference type="Pfam" id="PF05199"/>
    </source>
</evidence>
<comment type="similarity">
    <text evidence="1">Belongs to the GMC oxidoreductase family.</text>
</comment>
<gene>
    <name evidence="7" type="ORF">V3330_00640</name>
</gene>